<gene>
    <name evidence="1" type="ORF">ACMD2_05288</name>
</gene>
<accession>A0A199ULP2</accession>
<name>A0A199ULP2_ANACO</name>
<dbReference type="EMBL" id="LSRQ01006777">
    <property type="protein sequence ID" value="OAY65616.1"/>
    <property type="molecule type" value="Genomic_DNA"/>
</dbReference>
<reference evidence="1 2" key="1">
    <citation type="journal article" date="2016" name="DNA Res.">
        <title>The draft genome of MD-2 pineapple using hybrid error correction of long reads.</title>
        <authorList>
            <person name="Redwan R.M."/>
            <person name="Saidin A."/>
            <person name="Kumar S.V."/>
        </authorList>
    </citation>
    <scope>NUCLEOTIDE SEQUENCE [LARGE SCALE GENOMIC DNA]</scope>
    <source>
        <strain evidence="2">cv. MD2</strain>
        <tissue evidence="1">Leaf</tissue>
    </source>
</reference>
<proteinExistence type="predicted"/>
<dbReference type="AlphaFoldDB" id="A0A199ULP2"/>
<evidence type="ECO:0000313" key="2">
    <source>
        <dbReference type="Proteomes" id="UP000092600"/>
    </source>
</evidence>
<organism evidence="1 2">
    <name type="scientific">Ananas comosus</name>
    <name type="common">Pineapple</name>
    <name type="synonym">Ananas ananas</name>
    <dbReference type="NCBI Taxonomy" id="4615"/>
    <lineage>
        <taxon>Eukaryota</taxon>
        <taxon>Viridiplantae</taxon>
        <taxon>Streptophyta</taxon>
        <taxon>Embryophyta</taxon>
        <taxon>Tracheophyta</taxon>
        <taxon>Spermatophyta</taxon>
        <taxon>Magnoliopsida</taxon>
        <taxon>Liliopsida</taxon>
        <taxon>Poales</taxon>
        <taxon>Bromeliaceae</taxon>
        <taxon>Bromelioideae</taxon>
        <taxon>Ananas</taxon>
    </lineage>
</organism>
<protein>
    <submittedName>
        <fullName evidence="1">Uncharacterized protein</fullName>
    </submittedName>
</protein>
<dbReference type="Proteomes" id="UP000092600">
    <property type="component" value="Unassembled WGS sequence"/>
</dbReference>
<comment type="caution">
    <text evidence="1">The sequence shown here is derived from an EMBL/GenBank/DDBJ whole genome shotgun (WGS) entry which is preliminary data.</text>
</comment>
<sequence length="70" mass="7012">MLTSISEIAAPAETALSSPLSLTAHTSSSRIASSLVSLTPCVFGVVDIRNCPVPPTTDSSLTGAAIGSRP</sequence>
<evidence type="ECO:0000313" key="1">
    <source>
        <dbReference type="EMBL" id="OAY65616.1"/>
    </source>
</evidence>